<keyword evidence="2" id="KW-0614">Plasmid</keyword>
<protein>
    <submittedName>
        <fullName evidence="2">Uncharacterized protein</fullName>
    </submittedName>
</protein>
<sequence length="251" mass="27814">MDASEIKKVFQDHSVPFSNDDYWKVQQTYVVKHKALERLAGALKITFDDPKMMVQKDDSLVMFVRGYRPMGNDQVRTEWSIGEVSMGREGANYRVSGKQAGYPWAMVEKRAKDRVILKLAGLYGLYSEDEADEFKADSIRLAAQNDKGSANRQPPPAANTAEAPQDEAPATADATPSDPETGEVDPVYADLHGRITAADSINKITDLMLDPKTQEALAAMTEEARQGLRAFATKRLKQDFGWGKKTEPQAA</sequence>
<dbReference type="AlphaFoldDB" id="A0A8H8X1A0"/>
<dbReference type="Proteomes" id="UP000663508">
    <property type="component" value="Plasmid pVL1_2"/>
</dbReference>
<geneLocation type="plasmid" evidence="2 3">
    <name>pVL1_2</name>
</geneLocation>
<evidence type="ECO:0000313" key="3">
    <source>
        <dbReference type="Proteomes" id="UP000663508"/>
    </source>
</evidence>
<accession>A0A8H8X1A0</accession>
<proteinExistence type="predicted"/>
<dbReference type="EMBL" id="AP024147">
    <property type="protein sequence ID" value="BCM87849.1"/>
    <property type="molecule type" value="Genomic_DNA"/>
</dbReference>
<feature type="region of interest" description="Disordered" evidence="1">
    <location>
        <begin position="145"/>
        <end position="185"/>
    </location>
</feature>
<feature type="compositionally biased region" description="Low complexity" evidence="1">
    <location>
        <begin position="160"/>
        <end position="179"/>
    </location>
</feature>
<dbReference type="KEGG" id="mind:mvi_63100"/>
<evidence type="ECO:0000256" key="1">
    <source>
        <dbReference type="SAM" id="MobiDB-lite"/>
    </source>
</evidence>
<organism evidence="2 3">
    <name type="scientific">Methylobacterium indicum</name>
    <dbReference type="NCBI Taxonomy" id="1775910"/>
    <lineage>
        <taxon>Bacteria</taxon>
        <taxon>Pseudomonadati</taxon>
        <taxon>Pseudomonadota</taxon>
        <taxon>Alphaproteobacteria</taxon>
        <taxon>Hyphomicrobiales</taxon>
        <taxon>Methylobacteriaceae</taxon>
        <taxon>Methylobacterium</taxon>
    </lineage>
</organism>
<gene>
    <name evidence="2" type="ORF">mvi_63100</name>
</gene>
<reference evidence="2" key="1">
    <citation type="submission" date="2020-11" db="EMBL/GenBank/DDBJ databases">
        <title>Complete genome sequence of a novel pathogenic Methylobacterium strain isolated from rice in Vietnam.</title>
        <authorList>
            <person name="Lai K."/>
            <person name="Okazaki S."/>
            <person name="Higashi K."/>
            <person name="Mori H."/>
            <person name="Toyoda A."/>
            <person name="Kurokawa K."/>
        </authorList>
    </citation>
    <scope>NUCLEOTIDE SEQUENCE</scope>
    <source>
        <strain evidence="2">VL1</strain>
        <plasmid evidence="2">pVL1_2</plasmid>
    </source>
</reference>
<name>A0A8H8X1A0_9HYPH</name>
<evidence type="ECO:0000313" key="2">
    <source>
        <dbReference type="EMBL" id="BCM87849.1"/>
    </source>
</evidence>
<dbReference type="RefSeq" id="WP_207183861.1">
    <property type="nucleotide sequence ID" value="NZ_AP024147.1"/>
</dbReference>